<dbReference type="Pfam" id="PF00291">
    <property type="entry name" value="PALP"/>
    <property type="match status" value="1"/>
</dbReference>
<dbReference type="InterPro" id="IPR050214">
    <property type="entry name" value="Cys_Synth/Cystath_Beta-Synth"/>
</dbReference>
<dbReference type="InterPro" id="IPR001216">
    <property type="entry name" value="P-phosphate_BS"/>
</dbReference>
<dbReference type="GO" id="GO:0006535">
    <property type="term" value="P:cysteine biosynthetic process from serine"/>
    <property type="evidence" value="ECO:0007669"/>
    <property type="project" value="InterPro"/>
</dbReference>
<dbReference type="EC" id="4.2.1.22" evidence="4"/>
<dbReference type="SUPFAM" id="SSF53686">
    <property type="entry name" value="Tryptophan synthase beta subunit-like PLP-dependent enzymes"/>
    <property type="match status" value="1"/>
</dbReference>
<comment type="pathway">
    <text evidence="2">Amino-acid biosynthesis; L-cysteine biosynthesis; L-cysteine from L-homocysteine and L-serine: step 1/2.</text>
</comment>
<dbReference type="EMBL" id="PUHQ01000067">
    <property type="protein sequence ID" value="KAG0658361.1"/>
    <property type="molecule type" value="Genomic_DNA"/>
</dbReference>
<dbReference type="PROSITE" id="PS00901">
    <property type="entry name" value="CYS_SYNTHASE"/>
    <property type="match status" value="1"/>
</dbReference>
<reference evidence="9 10" key="1">
    <citation type="submission" date="2020-11" db="EMBL/GenBank/DDBJ databases">
        <title>Kefir isolates.</title>
        <authorList>
            <person name="Marcisauskas S."/>
            <person name="Kim Y."/>
            <person name="Blasche S."/>
        </authorList>
    </citation>
    <scope>NUCLEOTIDE SEQUENCE [LARGE SCALE GENOMIC DNA]</scope>
    <source>
        <strain evidence="9 10">KR</strain>
    </source>
</reference>
<comment type="caution">
    <text evidence="9">The sequence shown here is derived from an EMBL/GenBank/DDBJ whole genome shotgun (WGS) entry which is preliminary data.</text>
</comment>
<dbReference type="Proteomes" id="UP000777482">
    <property type="component" value="Unassembled WGS sequence"/>
</dbReference>
<comment type="similarity">
    <text evidence="3">Belongs to the cysteine synthase/cystathionine beta-synthase family.</text>
</comment>
<evidence type="ECO:0000256" key="3">
    <source>
        <dbReference type="ARBA" id="ARBA00007103"/>
    </source>
</evidence>
<dbReference type="Gene3D" id="3.40.50.1100">
    <property type="match status" value="2"/>
</dbReference>
<dbReference type="InterPro" id="IPR001926">
    <property type="entry name" value="TrpB-like_PALP"/>
</dbReference>
<dbReference type="CDD" id="cd01561">
    <property type="entry name" value="CBS_like"/>
    <property type="match status" value="1"/>
</dbReference>
<dbReference type="FunFam" id="3.40.50.1100:FF:000003">
    <property type="entry name" value="Cystathionine beta-synthase"/>
    <property type="match status" value="1"/>
</dbReference>
<evidence type="ECO:0000256" key="2">
    <source>
        <dbReference type="ARBA" id="ARBA00005003"/>
    </source>
</evidence>
<dbReference type="PANTHER" id="PTHR10314">
    <property type="entry name" value="CYSTATHIONINE BETA-SYNTHASE"/>
    <property type="match status" value="1"/>
</dbReference>
<organism evidence="9 10">
    <name type="scientific">Rhodotorula mucilaginosa</name>
    <name type="common">Yeast</name>
    <name type="synonym">Rhodotorula rubra</name>
    <dbReference type="NCBI Taxonomy" id="5537"/>
    <lineage>
        <taxon>Eukaryota</taxon>
        <taxon>Fungi</taxon>
        <taxon>Dikarya</taxon>
        <taxon>Basidiomycota</taxon>
        <taxon>Pucciniomycotina</taxon>
        <taxon>Microbotryomycetes</taxon>
        <taxon>Sporidiobolales</taxon>
        <taxon>Sporidiobolaceae</taxon>
        <taxon>Rhodotorula</taxon>
    </lineage>
</organism>
<evidence type="ECO:0000256" key="4">
    <source>
        <dbReference type="ARBA" id="ARBA00012041"/>
    </source>
</evidence>
<evidence type="ECO:0000256" key="6">
    <source>
        <dbReference type="ARBA" id="ARBA00047490"/>
    </source>
</evidence>
<evidence type="ECO:0000259" key="8">
    <source>
        <dbReference type="Pfam" id="PF00291"/>
    </source>
</evidence>
<keyword evidence="5" id="KW-0663">Pyridoxal phosphate</keyword>
<protein>
    <recommendedName>
        <fullName evidence="4">cystathionine beta-synthase</fullName>
        <ecNumber evidence="4">4.2.1.22</ecNumber>
    </recommendedName>
</protein>
<evidence type="ECO:0000313" key="10">
    <source>
        <dbReference type="Proteomes" id="UP000777482"/>
    </source>
</evidence>
<dbReference type="InterPro" id="IPR036052">
    <property type="entry name" value="TrpB-like_PALP_sf"/>
</dbReference>
<feature type="compositionally biased region" description="Polar residues" evidence="7">
    <location>
        <begin position="393"/>
        <end position="405"/>
    </location>
</feature>
<accession>A0A9P6VY62</accession>
<name>A0A9P6VY62_RHOMI</name>
<dbReference type="OrthoDB" id="10259545at2759"/>
<evidence type="ECO:0000256" key="5">
    <source>
        <dbReference type="ARBA" id="ARBA00022898"/>
    </source>
</evidence>
<sequence length="413" mass="43706">MTTTPLLPARPAIHDSALSLIGGTPLVRLDRIAREEGLECNLLAKVEGFSAGGSVKDRIAKRMVEEAERKGVLVPGHSILVEPTSGNTGIGLALVAALKGYRCIIVMPEKMSREKQNTLKALGAEIYRTPTEAAWDSPDSHISLAKRIVATTPGAVMLDQYNNVANPDAHYYTTAPEILDSLAAVPSTTERPSTETVDVVIAGTGTGGTLSGLAKRLREANPELVSVGVDPVGSILARPESLNELKEGDSPIYKVEGTGYDFVSPLSLSSTAREAETDRTTTHTQVPAVLSHPDINYWVKTRDAESFAMCKRLIRTEGLLVGGSSGASVAAAVEWLKSDEGRKIAGGVKGKNVVVVLADSLRNYITSEWLNEESASAPVHHLGGVDSLSLKDQQATAAATTNSGLVTPPQERA</sequence>
<dbReference type="AlphaFoldDB" id="A0A9P6VY62"/>
<evidence type="ECO:0000256" key="7">
    <source>
        <dbReference type="SAM" id="MobiDB-lite"/>
    </source>
</evidence>
<comment type="cofactor">
    <cofactor evidence="1">
        <name>pyridoxal 5'-phosphate</name>
        <dbReference type="ChEBI" id="CHEBI:597326"/>
    </cofactor>
</comment>
<dbReference type="FunFam" id="3.40.50.1100:FF:000118">
    <property type="entry name" value="Related to CYS4-cystathionine beta-synthase"/>
    <property type="match status" value="2"/>
</dbReference>
<feature type="domain" description="Tryptophan synthase beta chain-like PALP" evidence="8">
    <location>
        <begin position="20"/>
        <end position="358"/>
    </location>
</feature>
<gene>
    <name evidence="9" type="primary">CYS4</name>
    <name evidence="9" type="ORF">C6P46_005817</name>
</gene>
<keyword evidence="10" id="KW-1185">Reference proteome</keyword>
<comment type="catalytic activity">
    <reaction evidence="6">
        <text>L-homocysteine + L-serine = L,L-cystathionine + H2O</text>
        <dbReference type="Rhea" id="RHEA:10112"/>
        <dbReference type="ChEBI" id="CHEBI:15377"/>
        <dbReference type="ChEBI" id="CHEBI:33384"/>
        <dbReference type="ChEBI" id="CHEBI:58161"/>
        <dbReference type="ChEBI" id="CHEBI:58199"/>
        <dbReference type="EC" id="4.2.1.22"/>
    </reaction>
</comment>
<evidence type="ECO:0000313" key="9">
    <source>
        <dbReference type="EMBL" id="KAG0658361.1"/>
    </source>
</evidence>
<evidence type="ECO:0000256" key="1">
    <source>
        <dbReference type="ARBA" id="ARBA00001933"/>
    </source>
</evidence>
<dbReference type="GO" id="GO:0004122">
    <property type="term" value="F:cystathionine beta-synthase activity"/>
    <property type="evidence" value="ECO:0007669"/>
    <property type="project" value="UniProtKB-EC"/>
</dbReference>
<feature type="region of interest" description="Disordered" evidence="7">
    <location>
        <begin position="393"/>
        <end position="413"/>
    </location>
</feature>
<proteinExistence type="inferred from homology"/>